<reference evidence="1 2" key="1">
    <citation type="submission" date="2019-09" db="EMBL/GenBank/DDBJ databases">
        <title>Non-baumannii Acinetobacter spp. carrying blaNDM-1 isolated in China.</title>
        <authorList>
            <person name="Cui C."/>
            <person name="Chen C."/>
            <person name="Sun J."/>
            <person name="Liu Y."/>
        </authorList>
    </citation>
    <scope>NUCLEOTIDE SEQUENCE [LARGE SCALE GENOMIC DNA]</scope>
    <source>
        <strain evidence="1 2">B18</strain>
    </source>
</reference>
<accession>A0A0F3LRG9</accession>
<gene>
    <name evidence="1" type="ORF">FSC09_09085</name>
</gene>
<evidence type="ECO:0000313" key="1">
    <source>
        <dbReference type="EMBL" id="QIC70558.1"/>
    </source>
</evidence>
<organism evidence="1 2">
    <name type="scientific">Acinetobacter indicus</name>
    <dbReference type="NCBI Taxonomy" id="756892"/>
    <lineage>
        <taxon>Bacteria</taxon>
        <taxon>Pseudomonadati</taxon>
        <taxon>Pseudomonadota</taxon>
        <taxon>Gammaproteobacteria</taxon>
        <taxon>Moraxellales</taxon>
        <taxon>Moraxellaceae</taxon>
        <taxon>Acinetobacter</taxon>
    </lineage>
</organism>
<protein>
    <submittedName>
        <fullName evidence="1">Uncharacterized protein</fullName>
    </submittedName>
</protein>
<dbReference type="Proteomes" id="UP000503440">
    <property type="component" value="Chromosome"/>
</dbReference>
<sequence length="113" mass="12816">MRVESSDQLIAHNEAFSVATLLYTRLRRVSGRVIDALYLVDHPGYAKDVIELALATGDAELSRYAERLTRLLDLNAPLLNPLDEVIDEQVEPEITEEEIYRAQVSHHYIGALR</sequence>
<dbReference type="EMBL" id="CP044455">
    <property type="protein sequence ID" value="QIC70558.1"/>
    <property type="molecule type" value="Genomic_DNA"/>
</dbReference>
<proteinExistence type="predicted"/>
<dbReference type="KEGG" id="aid:CTZ23_09335"/>
<dbReference type="RefSeq" id="WP_016658379.1">
    <property type="nucleotide sequence ID" value="NZ_CAXNYR010000001.1"/>
</dbReference>
<dbReference type="STRING" id="756892.GCA_001922645_00860"/>
<evidence type="ECO:0000313" key="2">
    <source>
        <dbReference type="Proteomes" id="UP000503440"/>
    </source>
</evidence>
<name>A0A0F3LRG9_9GAMM</name>
<dbReference type="AlphaFoldDB" id="A0A0F3LRG9"/>